<sequence>MNLINVLKIGAAAAALIFAYWIGVQNGRDSEELRSARAQISALNAALEEHKARQANDAVSLADLRVAESRARDELNRMRQQLASIERMSKTNADQERNRCLRLAIRGRELLDRANGAIKFCEQNHK</sequence>
<dbReference type="AlphaFoldDB" id="A0A6L6YH73"/>
<evidence type="ECO:0000256" key="1">
    <source>
        <dbReference type="SAM" id="Coils"/>
    </source>
</evidence>
<comment type="caution">
    <text evidence="3">The sequence shown here is derived from an EMBL/GenBank/DDBJ whole genome shotgun (WGS) entry which is preliminary data.</text>
</comment>
<evidence type="ECO:0000313" key="3">
    <source>
        <dbReference type="EMBL" id="MVX56028.1"/>
    </source>
</evidence>
<evidence type="ECO:0008006" key="5">
    <source>
        <dbReference type="Google" id="ProtNLM"/>
    </source>
</evidence>
<keyword evidence="2" id="KW-1133">Transmembrane helix</keyword>
<gene>
    <name evidence="3" type="ORF">E5987_02245</name>
</gene>
<feature type="coiled-coil region" evidence="1">
    <location>
        <begin position="33"/>
        <end position="88"/>
    </location>
</feature>
<keyword evidence="4" id="KW-1185">Reference proteome</keyword>
<keyword evidence="1" id="KW-0175">Coiled coil</keyword>
<dbReference type="RefSeq" id="WP_160334465.1">
    <property type="nucleotide sequence ID" value="NZ_WSRP01000005.1"/>
</dbReference>
<proteinExistence type="predicted"/>
<keyword evidence="2" id="KW-0472">Membrane</keyword>
<reference evidence="3 4" key="1">
    <citation type="submission" date="2019-12" db="EMBL/GenBank/DDBJ databases">
        <title>Microbes associate with the intestines of laboratory mice.</title>
        <authorList>
            <person name="Navarre W."/>
            <person name="Wong E."/>
        </authorList>
    </citation>
    <scope>NUCLEOTIDE SEQUENCE [LARGE SCALE GENOMIC DNA]</scope>
    <source>
        <strain evidence="3 4">NM82_D38</strain>
    </source>
</reference>
<name>A0A6L6YH73_9BURK</name>
<evidence type="ECO:0000256" key="2">
    <source>
        <dbReference type="SAM" id="Phobius"/>
    </source>
</evidence>
<accession>A0A6L6YH73</accession>
<dbReference type="Proteomes" id="UP000472580">
    <property type="component" value="Unassembled WGS sequence"/>
</dbReference>
<evidence type="ECO:0000313" key="4">
    <source>
        <dbReference type="Proteomes" id="UP000472580"/>
    </source>
</evidence>
<organism evidence="3 4">
    <name type="scientific">Parasutterella muris</name>
    <dbReference type="NCBI Taxonomy" id="2565572"/>
    <lineage>
        <taxon>Bacteria</taxon>
        <taxon>Pseudomonadati</taxon>
        <taxon>Pseudomonadota</taxon>
        <taxon>Betaproteobacteria</taxon>
        <taxon>Burkholderiales</taxon>
        <taxon>Sutterellaceae</taxon>
        <taxon>Parasutterella</taxon>
    </lineage>
</organism>
<keyword evidence="2" id="KW-0812">Transmembrane</keyword>
<dbReference type="OrthoDB" id="9170939at2"/>
<dbReference type="EMBL" id="WSRP01000005">
    <property type="protein sequence ID" value="MVX56028.1"/>
    <property type="molecule type" value="Genomic_DNA"/>
</dbReference>
<feature type="transmembrane region" description="Helical" evidence="2">
    <location>
        <begin position="6"/>
        <end position="24"/>
    </location>
</feature>
<protein>
    <recommendedName>
        <fullName evidence="5">DUF2570 domain-containing protein</fullName>
    </recommendedName>
</protein>